<dbReference type="InterPro" id="IPR002932">
    <property type="entry name" value="Glu_synthdom"/>
</dbReference>
<keyword evidence="3" id="KW-1133">Transmembrane helix</keyword>
<dbReference type="Proteomes" id="UP000525652">
    <property type="component" value="Unassembled WGS sequence"/>
</dbReference>
<dbReference type="RefSeq" id="WP_185693654.1">
    <property type="nucleotide sequence ID" value="NZ_JACHVA010000114.1"/>
</dbReference>
<evidence type="ECO:0000313" key="6">
    <source>
        <dbReference type="Proteomes" id="UP000525652"/>
    </source>
</evidence>
<evidence type="ECO:0000256" key="1">
    <source>
        <dbReference type="ARBA" id="ARBA00009716"/>
    </source>
</evidence>
<gene>
    <name evidence="5" type="ORF">H5P30_14590</name>
</gene>
<dbReference type="Pfam" id="PF01645">
    <property type="entry name" value="Glu_synthase"/>
    <property type="match status" value="1"/>
</dbReference>
<evidence type="ECO:0000259" key="4">
    <source>
        <dbReference type="Pfam" id="PF01645"/>
    </source>
</evidence>
<dbReference type="PIRSF" id="PIRSF006429">
    <property type="entry name" value="GOGAT_lg_2"/>
    <property type="match status" value="1"/>
</dbReference>
<feature type="domain" description="Glutamate synthase" evidence="4">
    <location>
        <begin position="150"/>
        <end position="468"/>
    </location>
</feature>
<dbReference type="PANTHER" id="PTHR43819:SF1">
    <property type="entry name" value="ARCHAEAL-TYPE GLUTAMATE SYNTHASE [NADPH]"/>
    <property type="match status" value="1"/>
</dbReference>
<keyword evidence="6" id="KW-1185">Reference proteome</keyword>
<dbReference type="SUPFAM" id="SSF51395">
    <property type="entry name" value="FMN-linked oxidoreductases"/>
    <property type="match status" value="1"/>
</dbReference>
<keyword evidence="3" id="KW-0812">Transmembrane</keyword>
<comment type="similarity">
    <text evidence="1 2">Belongs to the glutamate synthase family.</text>
</comment>
<dbReference type="EMBL" id="JACHVA010000114">
    <property type="protein sequence ID" value="MBC2603007.1"/>
    <property type="molecule type" value="Genomic_DNA"/>
</dbReference>
<reference evidence="5 6" key="1">
    <citation type="submission" date="2020-07" db="EMBL/GenBank/DDBJ databases">
        <authorList>
            <person name="Feng X."/>
        </authorList>
    </citation>
    <scope>NUCLEOTIDE SEQUENCE [LARGE SCALE GENOMIC DNA]</scope>
    <source>
        <strain evidence="5 6">JCM14086</strain>
    </source>
</reference>
<accession>A0A7X1E6U3</accession>
<feature type="transmembrane region" description="Helical" evidence="3">
    <location>
        <begin position="12"/>
        <end position="42"/>
    </location>
</feature>
<evidence type="ECO:0000256" key="2">
    <source>
        <dbReference type="PIRNR" id="PIRNR006429"/>
    </source>
</evidence>
<dbReference type="CDD" id="cd02808">
    <property type="entry name" value="GltS_FMN"/>
    <property type="match status" value="1"/>
</dbReference>
<sequence>MRKLFVYISIGLILGIAIIGFFASAFLWCYVVVLPLVGLGVYDMFQSKHTILRNFPVLGYFRYFFELISPEIQQYFIERHTDGTPISRNHRTIVYERAKDVSATHPFGTELDLYNNHYEGLKHSIYAKKPSQENPRVQIGGPQCEKPYSASIYNISAMSFGALSSHAILAMNKGAKSGGFYHNTGEGALSDYHLEGGGDIVWQIGTGYFGCRNENGDFDPDAFIDKAKHQQVKMIELKLSQGAKPGHGGVLPAAKNNEEIAKVRMVEPHTTVLSPPGHSEFNDAEGLLRFVDRLRSLSGGKPTGFKLCIGRETEFEELCDTMKSTGIHPDFITVDGAEGGTGAAPLEYSDSVGMPLEPALKFVRRTLEERGLHPEIKIIASGKIVTAAQLVKILSIGADLCNAARAFMLAVGCIQAQRCDTNNCPTGVATQKPELIRGLVVEEKYRRVANFHRNTIKATMELMASCGVEKLEDLSDDLFMHGWQWPPEGGTRAG</sequence>
<name>A0A7X1E6U3_9BACT</name>
<dbReference type="PANTHER" id="PTHR43819">
    <property type="entry name" value="ARCHAEAL-TYPE GLUTAMATE SYNTHASE [NADPH]"/>
    <property type="match status" value="1"/>
</dbReference>
<dbReference type="AlphaFoldDB" id="A0A7X1E6U3"/>
<evidence type="ECO:0000256" key="3">
    <source>
        <dbReference type="SAM" id="Phobius"/>
    </source>
</evidence>
<protein>
    <submittedName>
        <fullName evidence="5">FMN-binding glutamate synthase family protein</fullName>
    </submittedName>
</protein>
<dbReference type="InterPro" id="IPR013785">
    <property type="entry name" value="Aldolase_TIM"/>
</dbReference>
<dbReference type="Gene3D" id="3.20.20.70">
    <property type="entry name" value="Aldolase class I"/>
    <property type="match status" value="1"/>
</dbReference>
<organism evidence="5 6">
    <name type="scientific">Puniceicoccus vermicola</name>
    <dbReference type="NCBI Taxonomy" id="388746"/>
    <lineage>
        <taxon>Bacteria</taxon>
        <taxon>Pseudomonadati</taxon>
        <taxon>Verrucomicrobiota</taxon>
        <taxon>Opitutia</taxon>
        <taxon>Puniceicoccales</taxon>
        <taxon>Puniceicoccaceae</taxon>
        <taxon>Puniceicoccus</taxon>
    </lineage>
</organism>
<dbReference type="InterPro" id="IPR027283">
    <property type="entry name" value="YerD"/>
</dbReference>
<comment type="caution">
    <text evidence="5">The sequence shown here is derived from an EMBL/GenBank/DDBJ whole genome shotgun (WGS) entry which is preliminary data.</text>
</comment>
<proteinExistence type="inferred from homology"/>
<dbReference type="GO" id="GO:0015930">
    <property type="term" value="F:glutamate synthase activity"/>
    <property type="evidence" value="ECO:0007669"/>
    <property type="project" value="InterPro"/>
</dbReference>
<dbReference type="GO" id="GO:0006537">
    <property type="term" value="P:glutamate biosynthetic process"/>
    <property type="evidence" value="ECO:0007669"/>
    <property type="project" value="InterPro"/>
</dbReference>
<evidence type="ECO:0000313" key="5">
    <source>
        <dbReference type="EMBL" id="MBC2603007.1"/>
    </source>
</evidence>
<keyword evidence="3" id="KW-0472">Membrane</keyword>
<dbReference type="InterPro" id="IPR024188">
    <property type="entry name" value="GltB"/>
</dbReference>
<dbReference type="PIRSF" id="PIRSF500060">
    <property type="entry name" value="UCP500060"/>
    <property type="match status" value="1"/>
</dbReference>